<feature type="transmembrane region" description="Helical" evidence="1">
    <location>
        <begin position="28"/>
        <end position="49"/>
    </location>
</feature>
<feature type="transmembrane region" description="Helical" evidence="1">
    <location>
        <begin position="96"/>
        <end position="118"/>
    </location>
</feature>
<reference evidence="2 3" key="1">
    <citation type="submission" date="2018-11" db="EMBL/GenBank/DDBJ databases">
        <title>Draft genome of Simplicispira Flexivirga sp. BO-16.</title>
        <authorList>
            <person name="Im W.T."/>
        </authorList>
    </citation>
    <scope>NUCLEOTIDE SEQUENCE [LARGE SCALE GENOMIC DNA]</scope>
    <source>
        <strain evidence="2 3">BO-16</strain>
    </source>
</reference>
<evidence type="ECO:0000256" key="1">
    <source>
        <dbReference type="SAM" id="Phobius"/>
    </source>
</evidence>
<dbReference type="EMBL" id="RJJQ01000007">
    <property type="protein sequence ID" value="RNI22910.1"/>
    <property type="molecule type" value="Genomic_DNA"/>
</dbReference>
<protein>
    <submittedName>
        <fullName evidence="2">TIGR02611 family protein</fullName>
    </submittedName>
</protein>
<keyword evidence="1" id="KW-0472">Membrane</keyword>
<dbReference type="Proteomes" id="UP000271678">
    <property type="component" value="Unassembled WGS sequence"/>
</dbReference>
<gene>
    <name evidence="2" type="ORF">EFY87_08875</name>
</gene>
<keyword evidence="1" id="KW-1133">Transmembrane helix</keyword>
<organism evidence="2 3">
    <name type="scientific">Flexivirga caeni</name>
    <dbReference type="NCBI Taxonomy" id="2294115"/>
    <lineage>
        <taxon>Bacteria</taxon>
        <taxon>Bacillati</taxon>
        <taxon>Actinomycetota</taxon>
        <taxon>Actinomycetes</taxon>
        <taxon>Micrococcales</taxon>
        <taxon>Dermacoccaceae</taxon>
        <taxon>Flexivirga</taxon>
    </lineage>
</organism>
<sequence>MPQDRIEQADTDRFAWRAWVRRNPTTHLAYRIVVGAIGLVVVVIGIVMLPLPGPGWVVIFVGIGIWATEFTWARRLLHFARDKVRLWTEWMGRQGWFVRGLVTLGIVVLVAVCFWLVFLVSGVPGFLPGAVKNWLGHVPGL</sequence>
<keyword evidence="3" id="KW-1185">Reference proteome</keyword>
<dbReference type="NCBIfam" id="TIGR02611">
    <property type="entry name" value="TIGR02611 family protein"/>
    <property type="match status" value="1"/>
</dbReference>
<evidence type="ECO:0000313" key="3">
    <source>
        <dbReference type="Proteomes" id="UP000271678"/>
    </source>
</evidence>
<comment type="caution">
    <text evidence="2">The sequence shown here is derived from an EMBL/GenBank/DDBJ whole genome shotgun (WGS) entry which is preliminary data.</text>
</comment>
<dbReference type="InterPro" id="IPR013434">
    <property type="entry name" value="CHP02611"/>
</dbReference>
<keyword evidence="1" id="KW-0812">Transmembrane</keyword>
<dbReference type="Pfam" id="PF09656">
    <property type="entry name" value="PGPGW"/>
    <property type="match status" value="1"/>
</dbReference>
<dbReference type="RefSeq" id="WP_123271110.1">
    <property type="nucleotide sequence ID" value="NZ_RJJQ01000007.1"/>
</dbReference>
<dbReference type="OrthoDB" id="3295542at2"/>
<name>A0A3M9MBF3_9MICO</name>
<accession>A0A3M9MBF3</accession>
<dbReference type="AlphaFoldDB" id="A0A3M9MBF3"/>
<evidence type="ECO:0000313" key="2">
    <source>
        <dbReference type="EMBL" id="RNI22910.1"/>
    </source>
</evidence>
<dbReference type="InterPro" id="IPR019099">
    <property type="entry name" value="Uncharacterised_PGPGW_TM"/>
</dbReference>
<feature type="transmembrane region" description="Helical" evidence="1">
    <location>
        <begin position="55"/>
        <end position="75"/>
    </location>
</feature>
<proteinExistence type="predicted"/>